<evidence type="ECO:0000313" key="11">
    <source>
        <dbReference type="EMBL" id="CED71520.1"/>
    </source>
</evidence>
<feature type="transmembrane region" description="Helical" evidence="9">
    <location>
        <begin position="115"/>
        <end position="136"/>
    </location>
</feature>
<proteinExistence type="inferred from homology"/>
<accession>A0A090IT31</accession>
<evidence type="ECO:0000259" key="10">
    <source>
        <dbReference type="Pfam" id="PF01618"/>
    </source>
</evidence>
<dbReference type="GO" id="GO:0005886">
    <property type="term" value="C:plasma membrane"/>
    <property type="evidence" value="ECO:0007669"/>
    <property type="project" value="UniProtKB-SubCell"/>
</dbReference>
<feature type="domain" description="MotA/TolQ/ExbB proton channel" evidence="10">
    <location>
        <begin position="97"/>
        <end position="194"/>
    </location>
</feature>
<evidence type="ECO:0000256" key="3">
    <source>
        <dbReference type="ARBA" id="ARBA00022475"/>
    </source>
</evidence>
<keyword evidence="2 8" id="KW-0813">Transport</keyword>
<evidence type="ECO:0000256" key="7">
    <source>
        <dbReference type="ARBA" id="ARBA00023136"/>
    </source>
</evidence>
<dbReference type="OrthoDB" id="5916588at2"/>
<comment type="similarity">
    <text evidence="8">Belongs to the exbB/tolQ family.</text>
</comment>
<evidence type="ECO:0000256" key="1">
    <source>
        <dbReference type="ARBA" id="ARBA00004651"/>
    </source>
</evidence>
<dbReference type="EMBL" id="LN554846">
    <property type="protein sequence ID" value="CED71520.1"/>
    <property type="molecule type" value="Genomic_DNA"/>
</dbReference>
<sequence>MLNFSHLYSQLGIMALPLLCCSLITLALLIERSIQLLLFSGCSHRSIRKSLNQLNKKDDQGINTLISSLKQRRALSAKGNAMLLAHRDFTKTLREDVAGLWLQEKRHQLRSGLRLLSLIGMISPLFGLLGTVLGLIDMFKDVAATTGSITPNILADGLGLAMRTTAIGLIIALPAISSAQLLGLWADRILSRLEHSLNYTNLWIEGVFVSVESQQSNSQTEKPRSEVIA</sequence>
<evidence type="ECO:0000313" key="12">
    <source>
        <dbReference type="Proteomes" id="UP000032427"/>
    </source>
</evidence>
<keyword evidence="7 9" id="KW-0472">Membrane</keyword>
<evidence type="ECO:0000256" key="9">
    <source>
        <dbReference type="SAM" id="Phobius"/>
    </source>
</evidence>
<keyword evidence="3" id="KW-1003">Cell membrane</keyword>
<keyword evidence="12" id="KW-1185">Reference proteome</keyword>
<dbReference type="HOGENOM" id="CLU_053325_5_0_6"/>
<dbReference type="PATRIC" id="fig|80852.17.peg.1487"/>
<evidence type="ECO:0000256" key="4">
    <source>
        <dbReference type="ARBA" id="ARBA00022692"/>
    </source>
</evidence>
<dbReference type="STRING" id="80852.AWOD_I_1445"/>
<protein>
    <submittedName>
        <fullName evidence="11">TonB system transport protein ExbB1</fullName>
    </submittedName>
</protein>
<keyword evidence="5 8" id="KW-0653">Protein transport</keyword>
<dbReference type="Proteomes" id="UP000032427">
    <property type="component" value="Chromosome 1"/>
</dbReference>
<dbReference type="InterPro" id="IPR050790">
    <property type="entry name" value="ExbB/TolQ_transport"/>
</dbReference>
<name>A0A090IT31_9GAMM</name>
<dbReference type="KEGG" id="awd:AWOD_I_1445"/>
<evidence type="ECO:0000256" key="8">
    <source>
        <dbReference type="RuleBase" id="RU004057"/>
    </source>
</evidence>
<dbReference type="GO" id="GO:0017038">
    <property type="term" value="P:protein import"/>
    <property type="evidence" value="ECO:0007669"/>
    <property type="project" value="TreeGrafter"/>
</dbReference>
<evidence type="ECO:0000256" key="5">
    <source>
        <dbReference type="ARBA" id="ARBA00022927"/>
    </source>
</evidence>
<reference evidence="12" key="1">
    <citation type="submission" date="2014-09" db="EMBL/GenBank/DDBJ databases">
        <authorList>
            <person name="Hjerde E."/>
        </authorList>
    </citation>
    <scope>NUCLEOTIDE SEQUENCE [LARGE SCALE GENOMIC DNA]</scope>
    <source>
        <strain evidence="12">06/09/139</strain>
    </source>
</reference>
<comment type="subcellular location">
    <subcellularLocation>
        <location evidence="1">Cell membrane</location>
        <topology evidence="1">Multi-pass membrane protein</topology>
    </subcellularLocation>
    <subcellularLocation>
        <location evidence="8">Membrane</location>
        <topology evidence="8">Multi-pass membrane protein</topology>
    </subcellularLocation>
</comment>
<evidence type="ECO:0000256" key="2">
    <source>
        <dbReference type="ARBA" id="ARBA00022448"/>
    </source>
</evidence>
<dbReference type="PANTHER" id="PTHR30625:SF15">
    <property type="entry name" value="BIOPOLYMER TRANSPORT PROTEIN EXBB"/>
    <property type="match status" value="1"/>
</dbReference>
<dbReference type="InterPro" id="IPR002898">
    <property type="entry name" value="MotA_ExbB_proton_chnl"/>
</dbReference>
<evidence type="ECO:0000256" key="6">
    <source>
        <dbReference type="ARBA" id="ARBA00022989"/>
    </source>
</evidence>
<gene>
    <name evidence="11" type="primary">exbB1</name>
    <name evidence="11" type="ORF">AWOD_I_1445</name>
</gene>
<dbReference type="GeneID" id="28541003"/>
<keyword evidence="4 9" id="KW-0812">Transmembrane</keyword>
<dbReference type="AlphaFoldDB" id="A0A090IT31"/>
<dbReference type="Pfam" id="PF01618">
    <property type="entry name" value="MotA_ExbB"/>
    <property type="match status" value="1"/>
</dbReference>
<organism evidence="11 12">
    <name type="scientific">Aliivibrio wodanis</name>
    <dbReference type="NCBI Taxonomy" id="80852"/>
    <lineage>
        <taxon>Bacteria</taxon>
        <taxon>Pseudomonadati</taxon>
        <taxon>Pseudomonadota</taxon>
        <taxon>Gammaproteobacteria</taxon>
        <taxon>Vibrionales</taxon>
        <taxon>Vibrionaceae</taxon>
        <taxon>Aliivibrio</taxon>
    </lineage>
</organism>
<feature type="transmembrane region" description="Helical" evidence="9">
    <location>
        <begin position="166"/>
        <end position="186"/>
    </location>
</feature>
<feature type="transmembrane region" description="Helical" evidence="9">
    <location>
        <begin position="12"/>
        <end position="30"/>
    </location>
</feature>
<dbReference type="PANTHER" id="PTHR30625">
    <property type="entry name" value="PROTEIN TOLQ"/>
    <property type="match status" value="1"/>
</dbReference>
<keyword evidence="6 9" id="KW-1133">Transmembrane helix</keyword>